<proteinExistence type="predicted"/>
<dbReference type="Proteomes" id="UP000031847">
    <property type="component" value="Unassembled WGS sequence"/>
</dbReference>
<name>A0A0B8QPU2_LACLL</name>
<organism evidence="1 2">
    <name type="scientific">Lactococcus lactis subsp. lactis</name>
    <name type="common">Streptococcus lactis</name>
    <dbReference type="NCBI Taxonomy" id="1360"/>
    <lineage>
        <taxon>Bacteria</taxon>
        <taxon>Bacillati</taxon>
        <taxon>Bacillota</taxon>
        <taxon>Bacilli</taxon>
        <taxon>Lactobacillales</taxon>
        <taxon>Streptococcaceae</taxon>
        <taxon>Lactococcus</taxon>
    </lineage>
</organism>
<gene>
    <name evidence="1" type="ORF">JCM5805K_1785</name>
</gene>
<dbReference type="AlphaFoldDB" id="A0A0B8QPU2"/>
<evidence type="ECO:0000313" key="2">
    <source>
        <dbReference type="Proteomes" id="UP000031847"/>
    </source>
</evidence>
<dbReference type="SUPFAM" id="SSF103084">
    <property type="entry name" value="Holliday junction resolvase RusA"/>
    <property type="match status" value="1"/>
</dbReference>
<dbReference type="EMBL" id="BBSI01000028">
    <property type="protein sequence ID" value="GAM80671.1"/>
    <property type="molecule type" value="Genomic_DNA"/>
</dbReference>
<dbReference type="GO" id="GO:0006310">
    <property type="term" value="P:DNA recombination"/>
    <property type="evidence" value="ECO:0007669"/>
    <property type="project" value="InterPro"/>
</dbReference>
<evidence type="ECO:0000313" key="1">
    <source>
        <dbReference type="EMBL" id="GAM80671.1"/>
    </source>
</evidence>
<protein>
    <submittedName>
        <fullName evidence="1">ABC-type dipeptide transport system, periplasmic component</fullName>
    </submittedName>
</protein>
<dbReference type="Gene3D" id="3.30.1330.70">
    <property type="entry name" value="Holliday junction resolvase RusA"/>
    <property type="match status" value="1"/>
</dbReference>
<accession>A0A0B8QPU2</accession>
<reference evidence="1 2" key="1">
    <citation type="submission" date="2015-01" db="EMBL/GenBank/DDBJ databases">
        <title>Lactococcus lactis subsp.lactis JCM 5805 whole genome shotgun sequence.</title>
        <authorList>
            <person name="Fujii T."/>
            <person name="Tomita Y."/>
            <person name="Ikushima S."/>
            <person name="Fujiwara D."/>
        </authorList>
    </citation>
    <scope>NUCLEOTIDE SEQUENCE [LARGE SCALE GENOMIC DNA]</scope>
    <source>
        <strain evidence="1 2">JCM 5805</strain>
    </source>
</reference>
<comment type="caution">
    <text evidence="1">The sequence shown here is derived from an EMBL/GenBank/DDBJ whole genome shotgun (WGS) entry which is preliminary data.</text>
</comment>
<dbReference type="GO" id="GO:0006281">
    <property type="term" value="P:DNA repair"/>
    <property type="evidence" value="ECO:0007669"/>
    <property type="project" value="InterPro"/>
</dbReference>
<dbReference type="InterPro" id="IPR036614">
    <property type="entry name" value="RusA-like_sf"/>
</dbReference>
<dbReference type="GO" id="GO:0000287">
    <property type="term" value="F:magnesium ion binding"/>
    <property type="evidence" value="ECO:0007669"/>
    <property type="project" value="InterPro"/>
</dbReference>
<sequence length="182" mass="21462">MSSGKTNITHSEELKSRSLQRNLSMRLFLFLIAWLRCLQLLDLEKQVKFEFNFLRKEMINENDNKGTTYGSRIAANNTKQRLRRIACRTAHEWLDQSDEVFEQFHEKHRCDVFVVIYPPKRFKYDPPNYEPTSKALIDGLTDAGIWNDDNYNVIRRTSFEHGGLSGDTKMWKVELVVKELTE</sequence>